<dbReference type="Pfam" id="PF05444">
    <property type="entry name" value="DUF753"/>
    <property type="match status" value="2"/>
</dbReference>
<dbReference type="AlphaFoldDB" id="A0A7R8UV54"/>
<dbReference type="InterPro" id="IPR008472">
    <property type="entry name" value="DUF753"/>
</dbReference>
<dbReference type="Proteomes" id="UP000594454">
    <property type="component" value="Chromosome 4"/>
</dbReference>
<feature type="signal peptide" evidence="1">
    <location>
        <begin position="1"/>
        <end position="19"/>
    </location>
</feature>
<reference evidence="3 4" key="1">
    <citation type="submission" date="2020-11" db="EMBL/GenBank/DDBJ databases">
        <authorList>
            <person name="Wallbank WR R."/>
            <person name="Pardo Diaz C."/>
            <person name="Kozak K."/>
            <person name="Martin S."/>
            <person name="Jiggins C."/>
            <person name="Moest M."/>
            <person name="Warren A I."/>
            <person name="Generalovic N T."/>
            <person name="Byers J.R.P. K."/>
            <person name="Montejo-Kovacevich G."/>
            <person name="Yen C E."/>
        </authorList>
    </citation>
    <scope>NUCLEOTIDE SEQUENCE [LARGE SCALE GENOMIC DNA]</scope>
</reference>
<evidence type="ECO:0000313" key="4">
    <source>
        <dbReference type="Proteomes" id="UP000594454"/>
    </source>
</evidence>
<keyword evidence="1" id="KW-0732">Signal</keyword>
<keyword evidence="4" id="KW-1185">Reference proteome</keyword>
<dbReference type="InParanoid" id="A0A7R8UV54"/>
<dbReference type="FunCoup" id="A0A7R8UV54">
    <property type="interactions" value="1"/>
</dbReference>
<dbReference type="EMBL" id="LR899012">
    <property type="protein sequence ID" value="CAD7087613.1"/>
    <property type="molecule type" value="Genomic_DNA"/>
</dbReference>
<evidence type="ECO:0000259" key="2">
    <source>
        <dbReference type="Pfam" id="PF05444"/>
    </source>
</evidence>
<dbReference type="PANTHER" id="PTHR21721:SF25">
    <property type="entry name" value="LP18071P"/>
    <property type="match status" value="1"/>
</dbReference>
<feature type="domain" description="DUF753" evidence="2">
    <location>
        <begin position="21"/>
        <end position="92"/>
    </location>
</feature>
<dbReference type="OMA" id="NHAYSKV"/>
<dbReference type="OrthoDB" id="7971963at2759"/>
<feature type="chain" id="PRO_5031153532" description="DUF753 domain-containing protein" evidence="1">
    <location>
        <begin position="20"/>
        <end position="209"/>
    </location>
</feature>
<sequence length="209" mass="22461">MSNTQILFCLFLIVVGASAESCIQCSSDGNPVCAMAPQNMMAKTCSVSNSTCYTRVVSGVTVRGCTASLNSTIIEACYMNGTCRTCNRTACNNEIFPASRPTCYQCDSSMSPNCTQSSFAIPSPCPFYKEDDRCFIYKSTKRNSFVRGCLSSTANLCRNISQCYVCNGHGCNDLPGNNTLIPNASDSAWRMLGVSLSLLLIGILLSNIA</sequence>
<gene>
    <name evidence="3" type="ORF">HERILL_LOCUS10308</name>
</gene>
<accession>A0A7R8UV54</accession>
<dbReference type="PANTHER" id="PTHR21721">
    <property type="entry name" value="GH09876P-RELATED"/>
    <property type="match status" value="1"/>
</dbReference>
<proteinExistence type="predicted"/>
<protein>
    <recommendedName>
        <fullName evidence="2">DUF753 domain-containing protein</fullName>
    </recommendedName>
</protein>
<evidence type="ECO:0000256" key="1">
    <source>
        <dbReference type="SAM" id="SignalP"/>
    </source>
</evidence>
<organism evidence="3 4">
    <name type="scientific">Hermetia illucens</name>
    <name type="common">Black soldier fly</name>
    <dbReference type="NCBI Taxonomy" id="343691"/>
    <lineage>
        <taxon>Eukaryota</taxon>
        <taxon>Metazoa</taxon>
        <taxon>Ecdysozoa</taxon>
        <taxon>Arthropoda</taxon>
        <taxon>Hexapoda</taxon>
        <taxon>Insecta</taxon>
        <taxon>Pterygota</taxon>
        <taxon>Neoptera</taxon>
        <taxon>Endopterygota</taxon>
        <taxon>Diptera</taxon>
        <taxon>Brachycera</taxon>
        <taxon>Stratiomyomorpha</taxon>
        <taxon>Stratiomyidae</taxon>
        <taxon>Hermetiinae</taxon>
        <taxon>Hermetia</taxon>
    </lineage>
</organism>
<name>A0A7R8UV54_HERIL</name>
<evidence type="ECO:0000313" key="3">
    <source>
        <dbReference type="EMBL" id="CAD7087613.1"/>
    </source>
</evidence>
<feature type="domain" description="DUF753" evidence="2">
    <location>
        <begin position="102"/>
        <end position="172"/>
    </location>
</feature>